<dbReference type="RefSeq" id="WP_142813611.1">
    <property type="nucleotide sequence ID" value="NZ_CP036282.1"/>
</dbReference>
<dbReference type="Gene3D" id="3.50.50.60">
    <property type="entry name" value="FAD/NAD(P)-binding domain"/>
    <property type="match status" value="2"/>
</dbReference>
<proteinExistence type="predicted"/>
<evidence type="ECO:0000313" key="4">
    <source>
        <dbReference type="Proteomes" id="UP000317365"/>
    </source>
</evidence>
<dbReference type="GO" id="GO:0016491">
    <property type="term" value="F:oxidoreductase activity"/>
    <property type="evidence" value="ECO:0007669"/>
    <property type="project" value="UniProtKB-KW"/>
</dbReference>
<reference evidence="4" key="2">
    <citation type="journal article" date="2020" name="Int. J. Syst. Evol. Microbiol.">
        <title>Genomic insights into a novel species Rhodoferax aquaticus sp. nov., isolated from freshwater.</title>
        <authorList>
            <person name="Li T."/>
            <person name="Zhuo Y."/>
            <person name="Jin C.Z."/>
            <person name="Wu X."/>
            <person name="Ko S.R."/>
            <person name="Jin F.J."/>
            <person name="Ahn C.Y."/>
            <person name="Oh H.M."/>
            <person name="Lee H.G."/>
            <person name="Jin L."/>
        </authorList>
    </citation>
    <scope>NUCLEOTIDE SEQUENCE [LARGE SCALE GENOMIC DNA]</scope>
    <source>
        <strain evidence="4">Gr-4</strain>
    </source>
</reference>
<sequence>MAKVAVVGAGFVGLSSAYWLMQDGHDVTVFDPQGVGANTGGASYGNAGTFANYACIPVNNPSVFRDLPRYLLSSQSPLRVRWSYLPMLAPWLAQFLWHSTPSRYTHSATALAALLGRAQDGYTAMVQQAGLASFIRQKECLYLYSGAAAFKASQGTLALRESLGVPTRVVDRQEVQALEPQLNPLFDRGVLFPGSWHLTDPAGFLMSLSAWLARGGMQLRAEAVRTLSPQAQHVVVDSTSGPEAYDHVAICAGAFSRGLAAQCGDKVPLDTERGYHLLYPGVSDLISRPVGWAERGFYMTPMARGIRVAGTVELAGLNTRKHPGLLQLLTHSSQRAIHGLGTPTEQWLGYRPTLPDGLPVLGRASKSARVIYAFGHQHIGLTLGGLSGTVVADLVAGRSSTMDLGPYAASRFR</sequence>
<dbReference type="InterPro" id="IPR006076">
    <property type="entry name" value="FAD-dep_OxRdtase"/>
</dbReference>
<dbReference type="GO" id="GO:0005737">
    <property type="term" value="C:cytoplasm"/>
    <property type="evidence" value="ECO:0007669"/>
    <property type="project" value="TreeGrafter"/>
</dbReference>
<dbReference type="PANTHER" id="PTHR13847:SF289">
    <property type="entry name" value="GLYCINE OXIDASE"/>
    <property type="match status" value="1"/>
</dbReference>
<dbReference type="SUPFAM" id="SSF51905">
    <property type="entry name" value="FAD/NAD(P)-binding domain"/>
    <property type="match status" value="1"/>
</dbReference>
<dbReference type="PANTHER" id="PTHR13847">
    <property type="entry name" value="SARCOSINE DEHYDROGENASE-RELATED"/>
    <property type="match status" value="1"/>
</dbReference>
<dbReference type="EMBL" id="CP036282">
    <property type="protein sequence ID" value="QDL56199.1"/>
    <property type="molecule type" value="Genomic_DNA"/>
</dbReference>
<reference evidence="4" key="1">
    <citation type="submission" date="2019-02" db="EMBL/GenBank/DDBJ databases">
        <title>Complete genome sequence of Rhodoferax sp. Gr-4.</title>
        <authorList>
            <person name="Jin L."/>
        </authorList>
    </citation>
    <scope>NUCLEOTIDE SEQUENCE [LARGE SCALE GENOMIC DNA]</scope>
    <source>
        <strain evidence="4">Gr-4</strain>
    </source>
</reference>
<dbReference type="AlphaFoldDB" id="A0A515EU74"/>
<dbReference type="Pfam" id="PF01266">
    <property type="entry name" value="DAO"/>
    <property type="match status" value="1"/>
</dbReference>
<accession>A0A515EU74</accession>
<name>A0A515EU74_9BURK</name>
<dbReference type="Proteomes" id="UP000317365">
    <property type="component" value="Chromosome"/>
</dbReference>
<dbReference type="Gene3D" id="3.30.9.10">
    <property type="entry name" value="D-Amino Acid Oxidase, subunit A, domain 2"/>
    <property type="match status" value="1"/>
</dbReference>
<dbReference type="InterPro" id="IPR036188">
    <property type="entry name" value="FAD/NAD-bd_sf"/>
</dbReference>
<evidence type="ECO:0000259" key="2">
    <source>
        <dbReference type="Pfam" id="PF01266"/>
    </source>
</evidence>
<organism evidence="3 4">
    <name type="scientific">Rhodoferax aquaticus</name>
    <dbReference type="NCBI Taxonomy" id="2527691"/>
    <lineage>
        <taxon>Bacteria</taxon>
        <taxon>Pseudomonadati</taxon>
        <taxon>Pseudomonadota</taxon>
        <taxon>Betaproteobacteria</taxon>
        <taxon>Burkholderiales</taxon>
        <taxon>Comamonadaceae</taxon>
        <taxon>Rhodoferax</taxon>
    </lineage>
</organism>
<protein>
    <submittedName>
        <fullName evidence="3">FAD-binding oxidoreductase</fullName>
    </submittedName>
</protein>
<gene>
    <name evidence="3" type="ORF">EXZ61_19675</name>
</gene>
<keyword evidence="4" id="KW-1185">Reference proteome</keyword>
<evidence type="ECO:0000256" key="1">
    <source>
        <dbReference type="ARBA" id="ARBA00023002"/>
    </source>
</evidence>
<dbReference type="KEGG" id="rhg:EXZ61_19675"/>
<keyword evidence="1" id="KW-0560">Oxidoreductase</keyword>
<dbReference type="SUPFAM" id="SSF54373">
    <property type="entry name" value="FAD-linked reductases, C-terminal domain"/>
    <property type="match status" value="1"/>
</dbReference>
<evidence type="ECO:0000313" key="3">
    <source>
        <dbReference type="EMBL" id="QDL56199.1"/>
    </source>
</evidence>
<feature type="domain" description="FAD dependent oxidoreductase" evidence="2">
    <location>
        <begin position="3"/>
        <end position="394"/>
    </location>
</feature>